<organism evidence="1 2">
    <name type="scientific">Dreissena polymorpha</name>
    <name type="common">Zebra mussel</name>
    <name type="synonym">Mytilus polymorpha</name>
    <dbReference type="NCBI Taxonomy" id="45954"/>
    <lineage>
        <taxon>Eukaryota</taxon>
        <taxon>Metazoa</taxon>
        <taxon>Spiralia</taxon>
        <taxon>Lophotrochozoa</taxon>
        <taxon>Mollusca</taxon>
        <taxon>Bivalvia</taxon>
        <taxon>Autobranchia</taxon>
        <taxon>Heteroconchia</taxon>
        <taxon>Euheterodonta</taxon>
        <taxon>Imparidentia</taxon>
        <taxon>Neoheterodontei</taxon>
        <taxon>Myida</taxon>
        <taxon>Dreissenoidea</taxon>
        <taxon>Dreissenidae</taxon>
        <taxon>Dreissena</taxon>
    </lineage>
</organism>
<keyword evidence="2" id="KW-1185">Reference proteome</keyword>
<evidence type="ECO:0000313" key="1">
    <source>
        <dbReference type="EMBL" id="KAH3836158.1"/>
    </source>
</evidence>
<proteinExistence type="predicted"/>
<protein>
    <submittedName>
        <fullName evidence="1">Uncharacterized protein</fullName>
    </submittedName>
</protein>
<dbReference type="EMBL" id="JAIWYP010000004">
    <property type="protein sequence ID" value="KAH3836158.1"/>
    <property type="molecule type" value="Genomic_DNA"/>
</dbReference>
<reference evidence="1" key="2">
    <citation type="submission" date="2020-11" db="EMBL/GenBank/DDBJ databases">
        <authorList>
            <person name="McCartney M.A."/>
            <person name="Auch B."/>
            <person name="Kono T."/>
            <person name="Mallez S."/>
            <person name="Becker A."/>
            <person name="Gohl D.M."/>
            <person name="Silverstein K.A.T."/>
            <person name="Koren S."/>
            <person name="Bechman K.B."/>
            <person name="Herman A."/>
            <person name="Abrahante J.E."/>
            <person name="Garbe J."/>
        </authorList>
    </citation>
    <scope>NUCLEOTIDE SEQUENCE</scope>
    <source>
        <strain evidence="1">Duluth1</strain>
        <tissue evidence="1">Whole animal</tissue>
    </source>
</reference>
<name>A0A9D4QM32_DREPO</name>
<sequence>MIGDAIKEYNIKLQNSRLIYNQLLTSSELRQRRPKVIGIVPKDIVQYGVYLDGTVGVGCCYVL</sequence>
<gene>
    <name evidence="1" type="ORF">DPMN_109528</name>
</gene>
<reference evidence="1" key="1">
    <citation type="journal article" date="2019" name="bioRxiv">
        <title>The Genome of the Zebra Mussel, Dreissena polymorpha: A Resource for Invasive Species Research.</title>
        <authorList>
            <person name="McCartney M.A."/>
            <person name="Auch B."/>
            <person name="Kono T."/>
            <person name="Mallez S."/>
            <person name="Zhang Y."/>
            <person name="Obille A."/>
            <person name="Becker A."/>
            <person name="Abrahante J.E."/>
            <person name="Garbe J."/>
            <person name="Badalamenti J.P."/>
            <person name="Herman A."/>
            <person name="Mangelson H."/>
            <person name="Liachko I."/>
            <person name="Sullivan S."/>
            <person name="Sone E.D."/>
            <person name="Koren S."/>
            <person name="Silverstein K.A.T."/>
            <person name="Beckman K.B."/>
            <person name="Gohl D.M."/>
        </authorList>
    </citation>
    <scope>NUCLEOTIDE SEQUENCE</scope>
    <source>
        <strain evidence="1">Duluth1</strain>
        <tissue evidence="1">Whole animal</tissue>
    </source>
</reference>
<dbReference type="Proteomes" id="UP000828390">
    <property type="component" value="Unassembled WGS sequence"/>
</dbReference>
<accession>A0A9D4QM32</accession>
<evidence type="ECO:0000313" key="2">
    <source>
        <dbReference type="Proteomes" id="UP000828390"/>
    </source>
</evidence>
<dbReference type="AlphaFoldDB" id="A0A9D4QM32"/>
<comment type="caution">
    <text evidence="1">The sequence shown here is derived from an EMBL/GenBank/DDBJ whole genome shotgun (WGS) entry which is preliminary data.</text>
</comment>